<dbReference type="PANTHER" id="PTHR32063:SF0">
    <property type="entry name" value="SWARMING MOTILITY PROTEIN SWRC"/>
    <property type="match status" value="1"/>
</dbReference>
<keyword evidence="4" id="KW-1185">Reference proteome</keyword>
<feature type="transmembrane region" description="Helical" evidence="2">
    <location>
        <begin position="387"/>
        <end position="411"/>
    </location>
</feature>
<dbReference type="Gene3D" id="3.30.70.1440">
    <property type="entry name" value="Multidrug efflux transporter AcrB pore domain"/>
    <property type="match status" value="1"/>
</dbReference>
<dbReference type="InterPro" id="IPR027463">
    <property type="entry name" value="AcrB_DN_DC_subdom"/>
</dbReference>
<dbReference type="InterPro" id="IPR001036">
    <property type="entry name" value="Acrflvin-R"/>
</dbReference>
<dbReference type="GO" id="GO:0005886">
    <property type="term" value="C:plasma membrane"/>
    <property type="evidence" value="ECO:0007669"/>
    <property type="project" value="TreeGrafter"/>
</dbReference>
<feature type="transmembrane region" description="Helical" evidence="2">
    <location>
        <begin position="997"/>
        <end position="1023"/>
    </location>
</feature>
<evidence type="ECO:0000256" key="1">
    <source>
        <dbReference type="SAM" id="MobiDB-lite"/>
    </source>
</evidence>
<dbReference type="Gene3D" id="3.30.70.1430">
    <property type="entry name" value="Multidrug efflux transporter AcrB pore domain"/>
    <property type="match status" value="2"/>
</dbReference>
<keyword evidence="2" id="KW-0812">Transmembrane</keyword>
<dbReference type="AlphaFoldDB" id="A0A975IPU1"/>
<feature type="transmembrane region" description="Helical" evidence="2">
    <location>
        <begin position="867"/>
        <end position="886"/>
    </location>
</feature>
<feature type="transmembrane region" description="Helical" evidence="2">
    <location>
        <begin position="919"/>
        <end position="944"/>
    </location>
</feature>
<feature type="region of interest" description="Disordered" evidence="1">
    <location>
        <begin position="1031"/>
        <end position="1087"/>
    </location>
</feature>
<dbReference type="PRINTS" id="PR00702">
    <property type="entry name" value="ACRIFLAVINRP"/>
</dbReference>
<feature type="compositionally biased region" description="Low complexity" evidence="1">
    <location>
        <begin position="1050"/>
        <end position="1087"/>
    </location>
</feature>
<evidence type="ECO:0000313" key="4">
    <source>
        <dbReference type="Proteomes" id="UP000671914"/>
    </source>
</evidence>
<sequence length="1087" mass="112760">MFRLARFSLANRVLVALITIVIAAGGLFTMTQLKQELIPSIELPASTVVTVVPGASPEVMDEQVSLPISKAIENLEHVETVAAESSSNMSMVSISYEYGTDADEFEASLKSALEGVQDQLPDDAEPSVMSGSTSAIPVMFLTASSDTASASELSSNLDDVVVPRLESIEGIGAVAVSGGETERVVITPDQMQLGMLGLTQQDIAAALEANGMTIPAGSITADGEILPVQGGEALTTLDELASIPLASTTQPGTVVALGDVATVERVAEEQSSITRMNGDAALSISITAAGSGDTVAISHAVAEAIDELSDEYGDDLVLTVVFDQAPFIEESIEHLAIEGLLGLVFAIVVILVFLLSARSTIVTAISIPLSVLVTFIGLYLGGYSLNMLTLGALTIAIGRVVDDSIVVIENIKRHLEYGEEKTKAILSAVREVAGAITASTLTTVAVFVPIALVGGMVGELFSPFALTVTIAMLSSLLVALTIVPVLSYWFLKRPKSVEGADPAELRAAVDAQRAAAEEKEHNSWLQRAYKPILRGTQRHPVVTLLSSVLLLVLTVGMVPLMKVDFLGSTGQNMLMVSQEFEPGTDLDEVGEGATKVEDALADIDGVEDVMMTAGSGEGGMAAMLGGGGGSATFIVNTDSGVDQTELQDEVRERLAEITGAGEISLMDAASMGGFGSTVDVVVTAGDDSELADAADLVYDGLQDVDYAAEVATDRAPAQPILQITVDRVAALQQGLTEMQVLGMVAGTVTPQSIGQIQLDGEDYRIFVDTGMTAPTSEDELAALPIPTAAGIQPLSSLATVERQTVPTSISRDAGDLVATVSLTPEEGELGALTTAVQTELDELDLPSGAKAEIGGLAEMQGESFEQLGLAMLVAIAIVFLLLVATFRSLAQPLILLVSIPFAATGALLMLLATGRPLGVSALIGMLMLIGIVVTNAIVLIDLVNQYRRQGQSVKDAVFNGARQRLRPILMTALATIFALLPMALGVTGSSGFISQDLAIVVIGGLISSTALTLILVPVLYALFEGRRDRKRSRRERKAERLHEKAEAAAERAALAASRATSAGPAHGAGPAGSGPAAGTAPAAGAAD</sequence>
<feature type="transmembrane region" description="Helical" evidence="2">
    <location>
        <begin position="361"/>
        <end position="381"/>
    </location>
</feature>
<feature type="transmembrane region" description="Helical" evidence="2">
    <location>
        <begin position="541"/>
        <end position="561"/>
    </location>
</feature>
<keyword evidence="2" id="KW-1133">Transmembrane helix</keyword>
<dbReference type="KEGG" id="aarc:G127AT_07185"/>
<dbReference type="Gene3D" id="3.30.70.1320">
    <property type="entry name" value="Multidrug efflux transporter AcrB pore domain like"/>
    <property type="match status" value="1"/>
</dbReference>
<organism evidence="3 4">
    <name type="scientific">Agromyces archimandritae</name>
    <dbReference type="NCBI Taxonomy" id="2781962"/>
    <lineage>
        <taxon>Bacteria</taxon>
        <taxon>Bacillati</taxon>
        <taxon>Actinomycetota</taxon>
        <taxon>Actinomycetes</taxon>
        <taxon>Micrococcales</taxon>
        <taxon>Microbacteriaceae</taxon>
        <taxon>Agromyces</taxon>
    </lineage>
</organism>
<evidence type="ECO:0000256" key="2">
    <source>
        <dbReference type="SAM" id="Phobius"/>
    </source>
</evidence>
<dbReference type="Proteomes" id="UP000671914">
    <property type="component" value="Chromosome"/>
</dbReference>
<dbReference type="RefSeq" id="WP_210901444.1">
    <property type="nucleotide sequence ID" value="NZ_CP071696.1"/>
</dbReference>
<feature type="transmembrane region" description="Helical" evidence="2">
    <location>
        <begin position="335"/>
        <end position="354"/>
    </location>
</feature>
<dbReference type="SUPFAM" id="SSF82866">
    <property type="entry name" value="Multidrug efflux transporter AcrB transmembrane domain"/>
    <property type="match status" value="2"/>
</dbReference>
<keyword evidence="2" id="KW-0472">Membrane</keyword>
<dbReference type="Gene3D" id="3.30.2090.10">
    <property type="entry name" value="Multidrug efflux transporter AcrB TolC docking domain, DN and DC subdomains"/>
    <property type="match status" value="2"/>
</dbReference>
<reference evidence="3" key="1">
    <citation type="submission" date="2021-03" db="EMBL/GenBank/DDBJ databases">
        <title>Agromyces archimandritus sp. nov., isolated from the cockroach Archimandrita tessellata.</title>
        <authorList>
            <person name="Guzman J."/>
            <person name="Ortuzar M."/>
            <person name="Poehlein A."/>
            <person name="Daniel R."/>
            <person name="Trujillo M."/>
            <person name="Vilcinskas A."/>
        </authorList>
    </citation>
    <scope>NUCLEOTIDE SEQUENCE</scope>
    <source>
        <strain evidence="3">G127AT</strain>
    </source>
</reference>
<feature type="transmembrane region" description="Helical" evidence="2">
    <location>
        <begin position="432"/>
        <end position="452"/>
    </location>
</feature>
<feature type="transmembrane region" description="Helical" evidence="2">
    <location>
        <begin position="893"/>
        <end position="913"/>
    </location>
</feature>
<feature type="transmembrane region" description="Helical" evidence="2">
    <location>
        <begin position="464"/>
        <end position="491"/>
    </location>
</feature>
<dbReference type="Pfam" id="PF00873">
    <property type="entry name" value="ACR_tran"/>
    <property type="match status" value="1"/>
</dbReference>
<gene>
    <name evidence="3" type="ORF">G127AT_07185</name>
</gene>
<feature type="transmembrane region" description="Helical" evidence="2">
    <location>
        <begin position="12"/>
        <end position="30"/>
    </location>
</feature>
<dbReference type="EMBL" id="CP071696">
    <property type="protein sequence ID" value="QTX05962.1"/>
    <property type="molecule type" value="Genomic_DNA"/>
</dbReference>
<evidence type="ECO:0000313" key="3">
    <source>
        <dbReference type="EMBL" id="QTX05962.1"/>
    </source>
</evidence>
<protein>
    <submittedName>
        <fullName evidence="3">Efflux RND transporter permease subunit</fullName>
    </submittedName>
</protein>
<dbReference type="PANTHER" id="PTHR32063">
    <property type="match status" value="1"/>
</dbReference>
<dbReference type="SUPFAM" id="SSF82693">
    <property type="entry name" value="Multidrug efflux transporter AcrB pore domain, PN1, PN2, PC1 and PC2 subdomains"/>
    <property type="match status" value="3"/>
</dbReference>
<dbReference type="GO" id="GO:0042910">
    <property type="term" value="F:xenobiotic transmembrane transporter activity"/>
    <property type="evidence" value="ECO:0007669"/>
    <property type="project" value="TreeGrafter"/>
</dbReference>
<feature type="transmembrane region" description="Helical" evidence="2">
    <location>
        <begin position="965"/>
        <end position="985"/>
    </location>
</feature>
<feature type="compositionally biased region" description="Basic and acidic residues" evidence="1">
    <location>
        <begin position="1036"/>
        <end position="1049"/>
    </location>
</feature>
<name>A0A975IPU1_9MICO</name>
<proteinExistence type="predicted"/>
<dbReference type="Gene3D" id="1.20.1640.10">
    <property type="entry name" value="Multidrug efflux transporter AcrB transmembrane domain"/>
    <property type="match status" value="2"/>
</dbReference>
<dbReference type="SUPFAM" id="SSF82714">
    <property type="entry name" value="Multidrug efflux transporter AcrB TolC docking domain, DN and DC subdomains"/>
    <property type="match status" value="2"/>
</dbReference>
<accession>A0A975IPU1</accession>